<reference evidence="1 2" key="1">
    <citation type="journal article" date="2009" name="Science">
        <title>Green evolution and dynamic adaptations revealed by genomes of the marine picoeukaryotes Micromonas.</title>
        <authorList>
            <person name="Worden A.Z."/>
            <person name="Lee J.H."/>
            <person name="Mock T."/>
            <person name="Rouze P."/>
            <person name="Simmons M.P."/>
            <person name="Aerts A.L."/>
            <person name="Allen A.E."/>
            <person name="Cuvelier M.L."/>
            <person name="Derelle E."/>
            <person name="Everett M.V."/>
            <person name="Foulon E."/>
            <person name="Grimwood J."/>
            <person name="Gundlach H."/>
            <person name="Henrissat B."/>
            <person name="Napoli C."/>
            <person name="McDonald S.M."/>
            <person name="Parker M.S."/>
            <person name="Rombauts S."/>
            <person name="Salamov A."/>
            <person name="Von Dassow P."/>
            <person name="Badger J.H."/>
            <person name="Coutinho P.M."/>
            <person name="Demir E."/>
            <person name="Dubchak I."/>
            <person name="Gentemann C."/>
            <person name="Eikrem W."/>
            <person name="Gready J.E."/>
            <person name="John U."/>
            <person name="Lanier W."/>
            <person name="Lindquist E.A."/>
            <person name="Lucas S."/>
            <person name="Mayer K.F."/>
            <person name="Moreau H."/>
            <person name="Not F."/>
            <person name="Otillar R."/>
            <person name="Panaud O."/>
            <person name="Pangilinan J."/>
            <person name="Paulsen I."/>
            <person name="Piegu B."/>
            <person name="Poliakov A."/>
            <person name="Robbens S."/>
            <person name="Schmutz J."/>
            <person name="Toulza E."/>
            <person name="Wyss T."/>
            <person name="Zelensky A."/>
            <person name="Zhou K."/>
            <person name="Armbrust E.V."/>
            <person name="Bhattacharya D."/>
            <person name="Goodenough U.W."/>
            <person name="Van de Peer Y."/>
            <person name="Grigoriev I.V."/>
        </authorList>
    </citation>
    <scope>NUCLEOTIDE SEQUENCE [LARGE SCALE GENOMIC DNA]</scope>
    <source>
        <strain evidence="2">RCC299 / NOUM17</strain>
    </source>
</reference>
<dbReference type="RefSeq" id="XP_002502786.1">
    <property type="nucleotide sequence ID" value="XM_002502740.1"/>
</dbReference>
<evidence type="ECO:0000313" key="1">
    <source>
        <dbReference type="EMBL" id="ACO64044.1"/>
    </source>
</evidence>
<evidence type="ECO:0008006" key="3">
    <source>
        <dbReference type="Google" id="ProtNLM"/>
    </source>
</evidence>
<dbReference type="STRING" id="296587.C1E7V0"/>
<dbReference type="GeneID" id="8244427"/>
<dbReference type="GO" id="GO:0003735">
    <property type="term" value="F:structural constituent of ribosome"/>
    <property type="evidence" value="ECO:0007669"/>
    <property type="project" value="InterPro"/>
</dbReference>
<protein>
    <recommendedName>
        <fullName evidence="3">COX assembly mitochondrial protein</fullName>
    </recommendedName>
</protein>
<gene>
    <name evidence="1" type="ORF">MICPUN_59148</name>
</gene>
<accession>C1E7V0</accession>
<dbReference type="GO" id="GO:0032543">
    <property type="term" value="P:mitochondrial translation"/>
    <property type="evidence" value="ECO:0007669"/>
    <property type="project" value="InterPro"/>
</dbReference>
<organism evidence="1 2">
    <name type="scientific">Micromonas commoda (strain RCC299 / NOUM17 / CCMP2709)</name>
    <name type="common">Picoplanktonic green alga</name>
    <dbReference type="NCBI Taxonomy" id="296587"/>
    <lineage>
        <taxon>Eukaryota</taxon>
        <taxon>Viridiplantae</taxon>
        <taxon>Chlorophyta</taxon>
        <taxon>Mamiellophyceae</taxon>
        <taxon>Mamiellales</taxon>
        <taxon>Mamiellaceae</taxon>
        <taxon>Micromonas</taxon>
    </lineage>
</organism>
<dbReference type="InterPro" id="IPR017264">
    <property type="entry name" value="Ribosomal_mS37_fun"/>
</dbReference>
<dbReference type="FunCoup" id="C1E7V0">
    <property type="interactions" value="338"/>
</dbReference>
<dbReference type="KEGG" id="mis:MICPUN_59148"/>
<keyword evidence="2" id="KW-1185">Reference proteome</keyword>
<dbReference type="AlphaFoldDB" id="C1E7V0"/>
<dbReference type="PANTHER" id="PTHR28066">
    <property type="entry name" value="37S RIBOSOMAL PROTEIN MRP10, MITOCHONDRIAL"/>
    <property type="match status" value="1"/>
</dbReference>
<sequence length="83" mass="9496">MGTTKDPKLWINTKKLGKKIIPCNDEMLALLACFKKCDFVGTESKCAAERKKLDACLMFQAKQPKKKNTINFHLQRLARAARR</sequence>
<name>C1E7V0_MICCC</name>
<dbReference type="PANTHER" id="PTHR28066:SF1">
    <property type="entry name" value="SMALL RIBOSOMAL SUBUNIT PROTEIN MS37"/>
    <property type="match status" value="1"/>
</dbReference>
<dbReference type="EMBL" id="CP001327">
    <property type="protein sequence ID" value="ACO64044.1"/>
    <property type="molecule type" value="Genomic_DNA"/>
</dbReference>
<proteinExistence type="predicted"/>
<dbReference type="eggNOG" id="ENOG502SBQ7">
    <property type="taxonomic scope" value="Eukaryota"/>
</dbReference>
<evidence type="ECO:0000313" key="2">
    <source>
        <dbReference type="Proteomes" id="UP000002009"/>
    </source>
</evidence>
<dbReference type="OMA" id="TINFHLQ"/>
<dbReference type="GO" id="GO:0005739">
    <property type="term" value="C:mitochondrion"/>
    <property type="evidence" value="ECO:0007669"/>
    <property type="project" value="GOC"/>
</dbReference>
<dbReference type="OrthoDB" id="494426at2759"/>
<dbReference type="InParanoid" id="C1E7V0"/>
<dbReference type="Proteomes" id="UP000002009">
    <property type="component" value="Chromosome 6"/>
</dbReference>